<dbReference type="RefSeq" id="WP_133593779.1">
    <property type="nucleotide sequence ID" value="NZ_SNVV01000016.1"/>
</dbReference>
<name>A0A4R6DSV1_9RHOO</name>
<keyword evidence="3" id="KW-1185">Reference proteome</keyword>
<feature type="domain" description="TfoX N-terminal" evidence="1">
    <location>
        <begin position="18"/>
        <end position="109"/>
    </location>
</feature>
<dbReference type="PANTHER" id="PTHR36121">
    <property type="entry name" value="PROTEIN SXY"/>
    <property type="match status" value="1"/>
</dbReference>
<protein>
    <submittedName>
        <fullName evidence="2">DNA transformation protein</fullName>
    </submittedName>
</protein>
<dbReference type="SUPFAM" id="SSF159894">
    <property type="entry name" value="YgaC/TfoX-N like"/>
    <property type="match status" value="1"/>
</dbReference>
<dbReference type="AlphaFoldDB" id="A0A4R6DSV1"/>
<dbReference type="Pfam" id="PF04993">
    <property type="entry name" value="TfoX_N"/>
    <property type="match status" value="1"/>
</dbReference>
<dbReference type="InterPro" id="IPR047525">
    <property type="entry name" value="TfoX-like"/>
</dbReference>
<dbReference type="OrthoDB" id="8687154at2"/>
<dbReference type="Proteomes" id="UP000295129">
    <property type="component" value="Unassembled WGS sequence"/>
</dbReference>
<dbReference type="Gene3D" id="3.30.1460.30">
    <property type="entry name" value="YgaC/TfoX-N like chaperone"/>
    <property type="match status" value="1"/>
</dbReference>
<dbReference type="EMBL" id="SNVV01000016">
    <property type="protein sequence ID" value="TDN48196.1"/>
    <property type="molecule type" value="Genomic_DNA"/>
</dbReference>
<dbReference type="InterPro" id="IPR007076">
    <property type="entry name" value="TfoX_N"/>
</dbReference>
<gene>
    <name evidence="2" type="ORF">C7389_116101</name>
</gene>
<dbReference type="PANTHER" id="PTHR36121:SF1">
    <property type="entry name" value="PROTEIN SXY"/>
    <property type="match status" value="1"/>
</dbReference>
<sequence>MKHARTSPKDEFAGFVVDQMAAFAPVEARRMFGGHGIFRDGLMFALIVDGRLHFKTDAASAQRYAALGLQPFRYTSRGRTVALGYHEAPLEVFDHPAQMAEWASLAFDVALRAAAAKRR</sequence>
<evidence type="ECO:0000313" key="3">
    <source>
        <dbReference type="Proteomes" id="UP000295129"/>
    </source>
</evidence>
<evidence type="ECO:0000259" key="1">
    <source>
        <dbReference type="Pfam" id="PF04993"/>
    </source>
</evidence>
<comment type="caution">
    <text evidence="2">The sequence shown here is derived from an EMBL/GenBank/DDBJ whole genome shotgun (WGS) entry which is preliminary data.</text>
</comment>
<proteinExistence type="predicted"/>
<reference evidence="2 3" key="1">
    <citation type="submission" date="2019-03" db="EMBL/GenBank/DDBJ databases">
        <title>Genomic Encyclopedia of Type Strains, Phase IV (KMG-IV): sequencing the most valuable type-strain genomes for metagenomic binning, comparative biology and taxonomic classification.</title>
        <authorList>
            <person name="Goeker M."/>
        </authorList>
    </citation>
    <scope>NUCLEOTIDE SEQUENCE [LARGE SCALE GENOMIC DNA]</scope>
    <source>
        <strain evidence="2 3">DSM 12121</strain>
    </source>
</reference>
<evidence type="ECO:0000313" key="2">
    <source>
        <dbReference type="EMBL" id="TDN48196.1"/>
    </source>
</evidence>
<organism evidence="2 3">
    <name type="scientific">Azoarcus indigens</name>
    <dbReference type="NCBI Taxonomy" id="29545"/>
    <lineage>
        <taxon>Bacteria</taxon>
        <taxon>Pseudomonadati</taxon>
        <taxon>Pseudomonadota</taxon>
        <taxon>Betaproteobacteria</taxon>
        <taxon>Rhodocyclales</taxon>
        <taxon>Zoogloeaceae</taxon>
        <taxon>Azoarcus</taxon>
    </lineage>
</organism>
<accession>A0A4R6DSV1</accession>